<evidence type="ECO:0000313" key="3">
    <source>
        <dbReference type="Proteomes" id="UP001209535"/>
    </source>
</evidence>
<evidence type="ECO:0000259" key="1">
    <source>
        <dbReference type="PROSITE" id="PS50206"/>
    </source>
</evidence>
<gene>
    <name evidence="2" type="ORF">OEZ60_18265</name>
</gene>
<dbReference type="Pfam" id="PF00581">
    <property type="entry name" value="Rhodanese"/>
    <property type="match status" value="1"/>
</dbReference>
<dbReference type="PROSITE" id="PS50206">
    <property type="entry name" value="RHODANESE_3"/>
    <property type="match status" value="1"/>
</dbReference>
<dbReference type="RefSeq" id="WP_263339334.1">
    <property type="nucleotide sequence ID" value="NZ_JAOVQO010000019.1"/>
</dbReference>
<dbReference type="InterPro" id="IPR001763">
    <property type="entry name" value="Rhodanese-like_dom"/>
</dbReference>
<dbReference type="Gene3D" id="3.40.250.10">
    <property type="entry name" value="Rhodanese-like domain"/>
    <property type="match status" value="1"/>
</dbReference>
<protein>
    <submittedName>
        <fullName evidence="2">Rhodanese-like domain-containing protein</fullName>
    </submittedName>
</protein>
<comment type="caution">
    <text evidence="2">The sequence shown here is derived from an EMBL/GenBank/DDBJ whole genome shotgun (WGS) entry which is preliminary data.</text>
</comment>
<name>A0ABT2X7L7_9RHOB</name>
<dbReference type="SMART" id="SM00450">
    <property type="entry name" value="RHOD"/>
    <property type="match status" value="1"/>
</dbReference>
<accession>A0ABT2X7L7</accession>
<dbReference type="CDD" id="cd00158">
    <property type="entry name" value="RHOD"/>
    <property type="match status" value="1"/>
</dbReference>
<sequence>MTKCFDTLVAEAKTAVPAISVREAHDLHSKGTAVFVDPRPTEAIASTTGLIPGAYNVGLDDLREGMLPPALKDRTTPIVTACQAGPMGALAAHALQMRGFTDVRYLSGGTQEWREAGHPTEAEVTSPFG</sequence>
<dbReference type="EMBL" id="JAOVQO010000019">
    <property type="protein sequence ID" value="MCU9849948.1"/>
    <property type="molecule type" value="Genomic_DNA"/>
</dbReference>
<keyword evidence="3" id="KW-1185">Reference proteome</keyword>
<dbReference type="PANTHER" id="PTHR43031:SF1">
    <property type="entry name" value="PYRIDINE NUCLEOTIDE-DISULPHIDE OXIDOREDUCTASE"/>
    <property type="match status" value="1"/>
</dbReference>
<dbReference type="InterPro" id="IPR036873">
    <property type="entry name" value="Rhodanese-like_dom_sf"/>
</dbReference>
<dbReference type="SUPFAM" id="SSF52821">
    <property type="entry name" value="Rhodanese/Cell cycle control phosphatase"/>
    <property type="match status" value="1"/>
</dbReference>
<evidence type="ECO:0000313" key="2">
    <source>
        <dbReference type="EMBL" id="MCU9849948.1"/>
    </source>
</evidence>
<reference evidence="2 3" key="1">
    <citation type="submission" date="2022-10" db="EMBL/GenBank/DDBJ databases">
        <title>Defluviimonas sp. nov., isolated from ocean surface sediments.</title>
        <authorList>
            <person name="He W."/>
            <person name="Wang L."/>
            <person name="Zhang D.-F."/>
        </authorList>
    </citation>
    <scope>NUCLEOTIDE SEQUENCE [LARGE SCALE GENOMIC DNA]</scope>
    <source>
        <strain evidence="2 3">WL0024</strain>
    </source>
</reference>
<feature type="domain" description="Rhodanese" evidence="1">
    <location>
        <begin position="29"/>
        <end position="122"/>
    </location>
</feature>
<dbReference type="Proteomes" id="UP001209535">
    <property type="component" value="Unassembled WGS sequence"/>
</dbReference>
<dbReference type="InterPro" id="IPR050229">
    <property type="entry name" value="GlpE_sulfurtransferase"/>
</dbReference>
<dbReference type="PANTHER" id="PTHR43031">
    <property type="entry name" value="FAD-DEPENDENT OXIDOREDUCTASE"/>
    <property type="match status" value="1"/>
</dbReference>
<organism evidence="2 3">
    <name type="scientific">Albidovulum salinarum</name>
    <dbReference type="NCBI Taxonomy" id="2984153"/>
    <lineage>
        <taxon>Bacteria</taxon>
        <taxon>Pseudomonadati</taxon>
        <taxon>Pseudomonadota</taxon>
        <taxon>Alphaproteobacteria</taxon>
        <taxon>Rhodobacterales</taxon>
        <taxon>Paracoccaceae</taxon>
        <taxon>Albidovulum</taxon>
    </lineage>
</organism>
<proteinExistence type="predicted"/>